<dbReference type="AlphaFoldDB" id="A0A7T0G0I3"/>
<dbReference type="EMBL" id="CP048685">
    <property type="protein sequence ID" value="QPJ62555.1"/>
    <property type="molecule type" value="Genomic_DNA"/>
</dbReference>
<dbReference type="KEGG" id="nli:G3M70_12005"/>
<proteinExistence type="predicted"/>
<organism evidence="1 2">
    <name type="scientific">Candidatus Nitronauta litoralis</name>
    <dbReference type="NCBI Taxonomy" id="2705533"/>
    <lineage>
        <taxon>Bacteria</taxon>
        <taxon>Pseudomonadati</taxon>
        <taxon>Nitrospinota/Tectimicrobiota group</taxon>
        <taxon>Nitrospinota</taxon>
        <taxon>Nitrospinia</taxon>
        <taxon>Nitrospinales</taxon>
        <taxon>Nitrospinaceae</taxon>
        <taxon>Candidatus Nitronauta</taxon>
    </lineage>
</organism>
<gene>
    <name evidence="1" type="ORF">G3M70_12005</name>
</gene>
<sequence length="61" mass="6908">MEPLTKDGLKSKHSIETETKPTILNLSFPGRSALVPRKQRDLEKGLQKEVIKTIDETFGQE</sequence>
<accession>A0A7T0G0I3</accession>
<reference evidence="1 2" key="1">
    <citation type="submission" date="2020-02" db="EMBL/GenBank/DDBJ databases">
        <title>Genomic and physiological characterization of two novel Nitrospinaceae genera.</title>
        <authorList>
            <person name="Mueller A.J."/>
            <person name="Jung M.-Y."/>
            <person name="Strachan C.R."/>
            <person name="Herbold C.W."/>
            <person name="Kirkegaard R.H."/>
            <person name="Daims H."/>
        </authorList>
    </citation>
    <scope>NUCLEOTIDE SEQUENCE [LARGE SCALE GENOMIC DNA]</scope>
    <source>
        <strain evidence="1">EB</strain>
    </source>
</reference>
<evidence type="ECO:0000313" key="1">
    <source>
        <dbReference type="EMBL" id="QPJ62555.1"/>
    </source>
</evidence>
<name>A0A7T0G0I3_9BACT</name>
<evidence type="ECO:0000313" key="2">
    <source>
        <dbReference type="Proteomes" id="UP000594688"/>
    </source>
</evidence>
<protein>
    <submittedName>
        <fullName evidence="1">Uncharacterized protein</fullName>
    </submittedName>
</protein>
<dbReference type="Proteomes" id="UP000594688">
    <property type="component" value="Chromosome"/>
</dbReference>